<keyword evidence="2" id="KW-0472">Membrane</keyword>
<evidence type="ECO:0000256" key="1">
    <source>
        <dbReference type="SAM" id="MobiDB-lite"/>
    </source>
</evidence>
<proteinExistence type="predicted"/>
<protein>
    <submittedName>
        <fullName evidence="3">Uncharacterized protein</fullName>
    </submittedName>
</protein>
<gene>
    <name evidence="3" type="ORF">DI555_23250</name>
</gene>
<keyword evidence="2" id="KW-1133">Transmembrane helix</keyword>
<evidence type="ECO:0000313" key="3">
    <source>
        <dbReference type="EMBL" id="PZQ50213.1"/>
    </source>
</evidence>
<reference evidence="3 4" key="1">
    <citation type="submission" date="2017-08" db="EMBL/GenBank/DDBJ databases">
        <title>Infants hospitalized years apart are colonized by the same room-sourced microbial strains.</title>
        <authorList>
            <person name="Brooks B."/>
            <person name="Olm M.R."/>
            <person name="Firek B.A."/>
            <person name="Baker R."/>
            <person name="Thomas B.C."/>
            <person name="Morowitz M.J."/>
            <person name="Banfield J.F."/>
        </authorList>
    </citation>
    <scope>NUCLEOTIDE SEQUENCE [LARGE SCALE GENOMIC DNA]</scope>
    <source>
        <strain evidence="3">S2_005_002_R2_33</strain>
    </source>
</reference>
<feature type="compositionally biased region" description="Low complexity" evidence="1">
    <location>
        <begin position="83"/>
        <end position="101"/>
    </location>
</feature>
<feature type="region of interest" description="Disordered" evidence="1">
    <location>
        <begin position="78"/>
        <end position="101"/>
    </location>
</feature>
<organism evidence="3 4">
    <name type="scientific">Novosphingobium pentaromativorans</name>
    <dbReference type="NCBI Taxonomy" id="205844"/>
    <lineage>
        <taxon>Bacteria</taxon>
        <taxon>Pseudomonadati</taxon>
        <taxon>Pseudomonadota</taxon>
        <taxon>Alphaproteobacteria</taxon>
        <taxon>Sphingomonadales</taxon>
        <taxon>Sphingomonadaceae</taxon>
        <taxon>Novosphingobium</taxon>
    </lineage>
</organism>
<name>A0A2W5Q666_9SPHN</name>
<sequence length="134" mass="14672">MIQLARTAWKWLGGLPGEAWILIGSIAVLVGFFVWNHFDNEAAIERHDQAREAAGAAGREQSAEEAVADAFQNQRLRDQRDTAISQAATAEAAKPPEARATTAPQALALNCAIAREDYTPAELAKMPEYQEHCR</sequence>
<keyword evidence="2" id="KW-0812">Transmembrane</keyword>
<feature type="transmembrane region" description="Helical" evidence="2">
    <location>
        <begin position="20"/>
        <end position="38"/>
    </location>
</feature>
<dbReference type="EMBL" id="QFPX01000044">
    <property type="protein sequence ID" value="PZQ50213.1"/>
    <property type="molecule type" value="Genomic_DNA"/>
</dbReference>
<evidence type="ECO:0000313" key="4">
    <source>
        <dbReference type="Proteomes" id="UP000249082"/>
    </source>
</evidence>
<dbReference type="AlphaFoldDB" id="A0A2W5Q666"/>
<evidence type="ECO:0000256" key="2">
    <source>
        <dbReference type="SAM" id="Phobius"/>
    </source>
</evidence>
<comment type="caution">
    <text evidence="3">The sequence shown here is derived from an EMBL/GenBank/DDBJ whole genome shotgun (WGS) entry which is preliminary data.</text>
</comment>
<accession>A0A2W5Q666</accession>
<dbReference type="Proteomes" id="UP000249082">
    <property type="component" value="Unassembled WGS sequence"/>
</dbReference>